<organism evidence="6 7">
    <name type="scientific">Niveispirillum cyanobacteriorum</name>
    <dbReference type="NCBI Taxonomy" id="1612173"/>
    <lineage>
        <taxon>Bacteria</taxon>
        <taxon>Pseudomonadati</taxon>
        <taxon>Pseudomonadota</taxon>
        <taxon>Alphaproteobacteria</taxon>
        <taxon>Rhodospirillales</taxon>
        <taxon>Azospirillaceae</taxon>
        <taxon>Niveispirillum</taxon>
    </lineage>
</organism>
<evidence type="ECO:0000256" key="3">
    <source>
        <dbReference type="ARBA" id="ARBA00022692"/>
    </source>
</evidence>
<dbReference type="Proteomes" id="UP000234752">
    <property type="component" value="Plasmid unnamed1"/>
</dbReference>
<dbReference type="PANTHER" id="PTHR30250:SF26">
    <property type="entry name" value="PSMA PROTEIN"/>
    <property type="match status" value="1"/>
</dbReference>
<dbReference type="OrthoDB" id="9812647at2"/>
<dbReference type="AlphaFoldDB" id="A0A2K9NJ26"/>
<comment type="subcellular location">
    <subcellularLocation>
        <location evidence="1">Cell membrane</location>
        <topology evidence="1">Multi-pass membrane protein</topology>
    </subcellularLocation>
</comment>
<geneLocation type="plasmid" evidence="6 7">
    <name>unnamed1</name>
</geneLocation>
<evidence type="ECO:0000256" key="4">
    <source>
        <dbReference type="ARBA" id="ARBA00022989"/>
    </source>
</evidence>
<keyword evidence="4" id="KW-1133">Transmembrane helix</keyword>
<accession>A0A2K9NJ26</accession>
<dbReference type="InterPro" id="IPR050833">
    <property type="entry name" value="Poly_Biosynth_Transport"/>
</dbReference>
<evidence type="ECO:0000256" key="5">
    <source>
        <dbReference type="ARBA" id="ARBA00023136"/>
    </source>
</evidence>
<dbReference type="GO" id="GO:0005886">
    <property type="term" value="C:plasma membrane"/>
    <property type="evidence" value="ECO:0007669"/>
    <property type="project" value="UniProtKB-SubCell"/>
</dbReference>
<sequence length="483" mass="51912">MKKNFFFNLVGMALPIVSSLVTVPIYIHHMGVERYGVLSVVWILLGYLGFLDFGLSRASAHALARLAHAPAIERGRVLMSALYINTSLGLVGGLVIYLGTGILFERVFGLAPSVWAEVESSLPWIGCMLPLALLTGVGIGALEARERFLAANILQTSALICGQVMPALAAAFISPSLDMVLPVAFGVRLIALLVLFFVLARSERLRLYRYDRKAGQSLFQYGAWATVTNVVSPILSSIDQFVLGAKSGAGAIAYYAVPMNLATRMQIVAAALSRALFPRFARYEEQDACDLAARATVALAYLFGACCAAGLFLVGPFLSLWISPDFAITAAPIGRVLILGAWINGLAFIALSLLQGRGRPDLAARIHVLELLPFIGILWLLVDWFGALGAAWAWTIRVTVDALLLMWFGGVRGATTVKLLPALAVLAGCFLLIEQNVTAGGWHVLWQGLLGFAFTCCLGLVVDGHLRAVTAQLAATLRRPFLP</sequence>
<dbReference type="InterPro" id="IPR002797">
    <property type="entry name" value="Polysacc_synth"/>
</dbReference>
<name>A0A2K9NJ26_9PROT</name>
<keyword evidence="2" id="KW-1003">Cell membrane</keyword>
<keyword evidence="3" id="KW-0812">Transmembrane</keyword>
<dbReference type="PANTHER" id="PTHR30250">
    <property type="entry name" value="PST FAMILY PREDICTED COLANIC ACID TRANSPORTER"/>
    <property type="match status" value="1"/>
</dbReference>
<keyword evidence="6" id="KW-0614">Plasmid</keyword>
<keyword evidence="7" id="KW-1185">Reference proteome</keyword>
<dbReference type="KEGG" id="ncb:C0V82_21945"/>
<dbReference type="RefSeq" id="WP_102114594.1">
    <property type="nucleotide sequence ID" value="NZ_BMGN01000001.1"/>
</dbReference>
<dbReference type="Pfam" id="PF01943">
    <property type="entry name" value="Polysacc_synt"/>
    <property type="match status" value="1"/>
</dbReference>
<reference evidence="6 7" key="1">
    <citation type="submission" date="2017-12" db="EMBL/GenBank/DDBJ databases">
        <title>Genomes of bacteria within cyanobacterial aggregates.</title>
        <authorList>
            <person name="Cai H."/>
        </authorList>
    </citation>
    <scope>NUCLEOTIDE SEQUENCE [LARGE SCALE GENOMIC DNA]</scope>
    <source>
        <strain evidence="6 7">TH16</strain>
        <plasmid evidence="6 7">unnamed1</plasmid>
    </source>
</reference>
<evidence type="ECO:0000256" key="2">
    <source>
        <dbReference type="ARBA" id="ARBA00022475"/>
    </source>
</evidence>
<evidence type="ECO:0000256" key="1">
    <source>
        <dbReference type="ARBA" id="ARBA00004651"/>
    </source>
</evidence>
<evidence type="ECO:0000313" key="7">
    <source>
        <dbReference type="Proteomes" id="UP000234752"/>
    </source>
</evidence>
<dbReference type="EMBL" id="CP025613">
    <property type="protein sequence ID" value="AUN33073.1"/>
    <property type="molecule type" value="Genomic_DNA"/>
</dbReference>
<protein>
    <submittedName>
        <fullName evidence="6">Flippase</fullName>
    </submittedName>
</protein>
<dbReference type="CDD" id="cd13128">
    <property type="entry name" value="MATE_Wzx_like"/>
    <property type="match status" value="1"/>
</dbReference>
<evidence type="ECO:0000313" key="6">
    <source>
        <dbReference type="EMBL" id="AUN33073.1"/>
    </source>
</evidence>
<keyword evidence="5" id="KW-0472">Membrane</keyword>
<proteinExistence type="predicted"/>
<gene>
    <name evidence="6" type="ORF">C0V82_21945</name>
</gene>